<dbReference type="PRINTS" id="PR00320">
    <property type="entry name" value="GPROTEINBRPT"/>
</dbReference>
<dbReference type="GO" id="GO:0032040">
    <property type="term" value="C:small-subunit processome"/>
    <property type="evidence" value="ECO:0007669"/>
    <property type="project" value="TreeGrafter"/>
</dbReference>
<keyword evidence="2 8" id="KW-0853">WD repeat</keyword>
<dbReference type="SMART" id="SM00320">
    <property type="entry name" value="WD40"/>
    <property type="match status" value="12"/>
</dbReference>
<dbReference type="SUPFAM" id="SSF52540">
    <property type="entry name" value="P-loop containing nucleoside triphosphate hydrolases"/>
    <property type="match status" value="1"/>
</dbReference>
<dbReference type="FunFam" id="2.130.10.10:FF:001004">
    <property type="entry name" value="Transducin family protein / WD-40 repeat family protein"/>
    <property type="match status" value="1"/>
</dbReference>
<dbReference type="Gene3D" id="1.20.5.4130">
    <property type="match status" value="1"/>
</dbReference>
<organism evidence="15 16">
    <name type="scientific">Rubroshorea leprosula</name>
    <dbReference type="NCBI Taxonomy" id="152421"/>
    <lineage>
        <taxon>Eukaryota</taxon>
        <taxon>Viridiplantae</taxon>
        <taxon>Streptophyta</taxon>
        <taxon>Embryophyta</taxon>
        <taxon>Tracheophyta</taxon>
        <taxon>Spermatophyta</taxon>
        <taxon>Magnoliopsida</taxon>
        <taxon>eudicotyledons</taxon>
        <taxon>Gunneridae</taxon>
        <taxon>Pentapetalae</taxon>
        <taxon>rosids</taxon>
        <taxon>malvids</taxon>
        <taxon>Malvales</taxon>
        <taxon>Dipterocarpaceae</taxon>
        <taxon>Rubroshorea</taxon>
    </lineage>
</organism>
<dbReference type="PANTHER" id="PTHR19853">
    <property type="entry name" value="WD REPEAT CONTAINING PROTEIN 3 WDR3"/>
    <property type="match status" value="1"/>
</dbReference>
<dbReference type="EMBL" id="BPVZ01000206">
    <property type="protein sequence ID" value="GKV46344.1"/>
    <property type="molecule type" value="Genomic_DNA"/>
</dbReference>
<dbReference type="InterPro" id="IPR011047">
    <property type="entry name" value="Quinoprotein_ADH-like_sf"/>
</dbReference>
<evidence type="ECO:0008006" key="17">
    <source>
        <dbReference type="Google" id="ProtNLM"/>
    </source>
</evidence>
<dbReference type="Gene3D" id="1.10.8.430">
    <property type="entry name" value="Helical domain of apoptotic protease-activating factors"/>
    <property type="match status" value="1"/>
</dbReference>
<evidence type="ECO:0000313" key="16">
    <source>
        <dbReference type="Proteomes" id="UP001054252"/>
    </source>
</evidence>
<dbReference type="Pfam" id="PF00931">
    <property type="entry name" value="NB-ARC"/>
    <property type="match status" value="1"/>
</dbReference>
<dbReference type="PROSITE" id="PS00678">
    <property type="entry name" value="WD_REPEATS_1"/>
    <property type="match status" value="2"/>
</dbReference>
<dbReference type="SUPFAM" id="SSF50978">
    <property type="entry name" value="WD40 repeat-like"/>
    <property type="match status" value="1"/>
</dbReference>
<feature type="repeat" description="WD" evidence="8">
    <location>
        <begin position="1976"/>
        <end position="2008"/>
    </location>
</feature>
<dbReference type="Pfam" id="PF23598">
    <property type="entry name" value="LRR_14"/>
    <property type="match status" value="1"/>
</dbReference>
<evidence type="ECO:0000256" key="6">
    <source>
        <dbReference type="ARBA" id="ARBA00023242"/>
    </source>
</evidence>
<feature type="repeat" description="WD" evidence="8">
    <location>
        <begin position="2113"/>
        <end position="2154"/>
    </location>
</feature>
<evidence type="ECO:0000256" key="1">
    <source>
        <dbReference type="ARBA" id="ARBA00004604"/>
    </source>
</evidence>
<dbReference type="Pfam" id="PF25173">
    <property type="entry name" value="Beta-prop_WDR3_1st"/>
    <property type="match status" value="1"/>
</dbReference>
<evidence type="ECO:0000259" key="14">
    <source>
        <dbReference type="Pfam" id="PF23598"/>
    </source>
</evidence>
<dbReference type="InterPro" id="IPR001680">
    <property type="entry name" value="WD40_rpt"/>
</dbReference>
<dbReference type="InterPro" id="IPR042197">
    <property type="entry name" value="Apaf_helical"/>
</dbReference>
<dbReference type="GO" id="GO:0005829">
    <property type="term" value="C:cytosol"/>
    <property type="evidence" value="ECO:0007669"/>
    <property type="project" value="UniProtKB-ARBA"/>
</dbReference>
<dbReference type="Pfam" id="PF18052">
    <property type="entry name" value="Rx_N"/>
    <property type="match status" value="1"/>
</dbReference>
<comment type="similarity">
    <text evidence="7">Belongs to the WD repeat WDR3/UTP12 family.</text>
</comment>
<comment type="caution">
    <text evidence="15">The sequence shown here is derived from an EMBL/GenBank/DDBJ whole genome shotgun (WGS) entry which is preliminary data.</text>
</comment>
<gene>
    <name evidence="15" type="ORF">SLEP1_g53331</name>
</gene>
<feature type="repeat" description="WD" evidence="8">
    <location>
        <begin position="1637"/>
        <end position="1678"/>
    </location>
</feature>
<dbReference type="GO" id="GO:0034388">
    <property type="term" value="C:Pwp2p-containing subcomplex of 90S preribosome"/>
    <property type="evidence" value="ECO:0007669"/>
    <property type="project" value="TreeGrafter"/>
</dbReference>
<evidence type="ECO:0000259" key="10">
    <source>
        <dbReference type="Pfam" id="PF00931"/>
    </source>
</evidence>
<dbReference type="InterPro" id="IPR041118">
    <property type="entry name" value="Rx_N"/>
</dbReference>
<dbReference type="InterPro" id="IPR019775">
    <property type="entry name" value="WD40_repeat_CS"/>
</dbReference>
<dbReference type="Pfam" id="PF25172">
    <property type="entry name" value="Beta-prop_WDR3_2nd"/>
    <property type="match status" value="1"/>
</dbReference>
<comment type="subcellular location">
    <subcellularLocation>
        <location evidence="1">Nucleus</location>
        <location evidence="1">Nucleolus</location>
    </subcellularLocation>
</comment>
<dbReference type="Gene3D" id="3.80.10.10">
    <property type="entry name" value="Ribonuclease Inhibitor"/>
    <property type="match status" value="4"/>
</dbReference>
<sequence>MEVLSKVGDAMLSAAFQWLFHKLDESIKSHNLQERVLDELQGWKLFDPQIRALLKDAEEKQMTDSSVKIWLDDLKDLAYDMGDILDGFQADMQRRTLTRKPYQASTSKVTLKCLPCFKHNDSAFDSVTVSKVRVIAKRLKSMVDRSRTLSLVSCTIQAREGPAGAAARRVPTTPQLESDVYGRENDKEAILQKLLNGEGSSRGEVFCVLPIVGMGGVGKTTLARLVYKEVEQGRFNPQAWVCVSDQFDVMSITRNILEELTKGRCDLNNLNNLNSLQEKLKGELSGKKFLLVLDDVWNEECNLWDNLKVPFKSGAPGSKIIVTTRNMRVAEIMGGKNSVHYLKVLEDDECLSILARDALGVENFDAHPNLKNVGQEMVKKCKGLPLVAKILGGLLRDREDLGGWKYILNSKIWNLQGIQSSTLPAGLMLSYHHLPSHLKQCFAYCAMFPKDHQFNKDELIFLWMADGLLKQQSGDKNQMEDIGHQYFSELLSRAFFQHSSNDASRYVMHDLIHDVAQYVAGETCCNLENMLDTKKEVNAEKVRHLSFYCKWLDISERFEVLNKMKGLKSFISIYSSALAGLHGNNLSNTVVHGWLVKLTCLRALSLRSYNIRKLPDSIGEWKCLRYLNMSETAIETLPESIGFLLSLQTLLLQNCYKFSKFPATIGNLNDLHYLDITNTPSLKDMPREIANLKNLLILPKFIVGKTNGLRLSDVKNLLHLRGYLSVLDLQNVFDNLDARQSSLHMIEALDELVLKWTSDFNDSRKGSDIEAEVLSSLRPHQNLKKLTISCYGVGQLPALTELIIEGMDAIETVESEFYGRGTFTSLQKLKFHDMLNWEKWAFLTTTGVEFSCLKDLEIANCPKLTGKLPSHLSSLINLVIKGCPELICPSLSLPSLEKIRIEDILGLGCLPKSFTDSLTALENIKIERCQELTYLWEEGADTSKLAHLKHMSIVNCPLLVSMSREEQGLVPHNVKYLSLYNCGVLKRLPDRMMMRVDGSNNMVRLEELRIEDCPCLERFPRGKLPASCRLLKIKDCAKVESLPEGILVQEDGDTSNNIENLEVRGLPSLNFIPSNDRLPTALKKIGIRKCPRLESISERMLQHCSRLKHLDIRSCVNLKSLSFNSINNLTRLNIEGCDALESFQEMPQLSLSIPNIEMFTIFNCQNLKSLPNKMDNLTSLQILHIMGCPGIKSIPEGGLSPSLTELSIDCENLRQPMREWGLHTLTSLDSFSIAHICPPNNVLPSSLTFLWIKDIQNLRSMPRGLLLNLNSLRRLRIWRCPKLRSLPREGLPPLLGQLNIYGCPRLKRERFQEKGEYWPLIAHIPLVEIYDIMRVQLFDRTSQYLLFAAALYGLHSFQGPGTKADSKVFTVAEGVFQSQTNRGKQTSNHLNSNSLLHHLPLIHLPPQGLPMPPGGTPSPPTRRTMENLAARLAAIPPQGFPGQQMPPPPPPNMERKVSSHPFPSFARHPSMKHHERCQTPGAKHDMQHEPATMVKAYLRYEPAAAFGVIVSVDSNITYDSSGKHLLAPALEKLGVWHVRQGVCVKTLTPSPFSRGPSLAVTSVASSPSSLVASGYADGSIRVWDCDKGTCEITFNNGHKGAVTALRYDKAGSLLASGSKDNDVILWDVVGERGLFRLRGHRDQVTDLVFLDSGKKLVSSSKDKFLRVWDLETQHCMQIVSGHHSEIWSIDIDPEERYLVTGSSDLELRFYNVKGESVDEQSATDVNVTGSMDDGDLTSQNKWEVLKHLGEIQRQSKDRVATVRFNKQGTLLACQVAGKTVEIFRVLDEAEAKRKAKRRLHRKKEKKSTKGTDEVIENGEANHGIEEAGNPLVVTVPDVFKLLQTLRASKKICSISFCPNTTKNSLVTLALSLNNNLLEFYSIESGANTRTLAIEIQGHRSDVRSVTLSSDNTLLMSTSHNAVKIWNPSTGSCLRTIESGYGLCGLIVPYNKYALVGTKDGKIEIVDIGSGSGIEVVEAHGGSVRSIAAIPNENGFVTGSADHDVKFWEYQIKLKPGQDSKCLTVSNVRTMKMNDDVLVVAVSPDAKYIAVALLDCTVKVFFMDSLKFFHSLYGHKLPVLCMDISSDGELLVTGSADKNLRIWGLDFGDCHKSIFAHGDSVMAVQFVRNTHYMFSVGKDRLLKYWDADKFELLLTLEGHHADVWCLAISNRADFVVTGSHDRSIRRWDRTEEPFFIEEEKEKRLEEMFEADLDNAFENRHAPKEEIPEEGAVALAGKKTQETLTATDSIIDALDIAEAELKRIAEHEEEKTRGKVVEFQPNIFMLGLSPSDHVLRAISNVSTNDLEQTLVALPFSDTLKLLSYLKDWTSKPDKVELVCRVAVVLLQTHHNQLVTTPAARPVLTVLKEILHARIKECKDTLGINLAAVDHMKQLMASRSDALFQNAKAKLLEIRSQQSKRLEARTETKTEKRKKKRQKKSNDMHVWTSAGR</sequence>
<feature type="repeat" description="WD" evidence="8">
    <location>
        <begin position="1679"/>
        <end position="1720"/>
    </location>
</feature>
<keyword evidence="4" id="KW-0547">Nucleotide-binding</keyword>
<dbReference type="GO" id="GO:0030490">
    <property type="term" value="P:maturation of SSU-rRNA"/>
    <property type="evidence" value="ECO:0007669"/>
    <property type="project" value="TreeGrafter"/>
</dbReference>
<dbReference type="Gene3D" id="2.130.10.10">
    <property type="entry name" value="YVTN repeat-like/Quinoprotein amine dehydrogenase"/>
    <property type="match status" value="4"/>
</dbReference>
<feature type="repeat" description="WD" evidence="8">
    <location>
        <begin position="2071"/>
        <end position="2112"/>
    </location>
</feature>
<dbReference type="SUPFAM" id="SSF52058">
    <property type="entry name" value="L domain-like"/>
    <property type="match status" value="2"/>
</dbReference>
<feature type="region of interest" description="Disordered" evidence="9">
    <location>
        <begin position="1794"/>
        <end position="1821"/>
    </location>
</feature>
<dbReference type="GO" id="GO:0051707">
    <property type="term" value="P:response to other organism"/>
    <property type="evidence" value="ECO:0007669"/>
    <property type="project" value="UniProtKB-ARBA"/>
</dbReference>
<dbReference type="Pfam" id="PF04003">
    <property type="entry name" value="Utp12"/>
    <property type="match status" value="1"/>
</dbReference>
<dbReference type="Gene3D" id="3.40.50.300">
    <property type="entry name" value="P-loop containing nucleotide triphosphate hydrolases"/>
    <property type="match status" value="1"/>
</dbReference>
<evidence type="ECO:0000256" key="5">
    <source>
        <dbReference type="ARBA" id="ARBA00022821"/>
    </source>
</evidence>
<feature type="compositionally biased region" description="Basic residues" evidence="9">
    <location>
        <begin position="1794"/>
        <end position="1806"/>
    </location>
</feature>
<feature type="repeat" description="WD" evidence="8">
    <location>
        <begin position="1595"/>
        <end position="1628"/>
    </location>
</feature>
<feature type="region of interest" description="Disordered" evidence="9">
    <location>
        <begin position="2415"/>
        <end position="2449"/>
    </location>
</feature>
<dbReference type="FunFam" id="2.130.10.10:FF:001845">
    <property type="entry name" value="Transducin family protein / WD-40 repeat family protein"/>
    <property type="match status" value="1"/>
</dbReference>
<dbReference type="CDD" id="cd00200">
    <property type="entry name" value="WD40"/>
    <property type="match status" value="2"/>
</dbReference>
<dbReference type="Pfam" id="PF23559">
    <property type="entry name" value="WHD_DRP"/>
    <property type="match status" value="1"/>
</dbReference>
<feature type="domain" description="Disease resistance R13L4/SHOC-2-like LRR" evidence="14">
    <location>
        <begin position="588"/>
        <end position="834"/>
    </location>
</feature>
<feature type="domain" description="Disease resistance protein winged helix" evidence="13">
    <location>
        <begin position="447"/>
        <end position="516"/>
    </location>
</feature>
<evidence type="ECO:0000256" key="3">
    <source>
        <dbReference type="ARBA" id="ARBA00022737"/>
    </source>
</evidence>
<evidence type="ECO:0000259" key="12">
    <source>
        <dbReference type="Pfam" id="PF18052"/>
    </source>
</evidence>
<dbReference type="FunFam" id="2.130.10.10:FF:000157">
    <property type="entry name" value="WD repeat domain 3"/>
    <property type="match status" value="1"/>
</dbReference>
<dbReference type="InterPro" id="IPR055414">
    <property type="entry name" value="LRR_R13L4/SHOC2-like"/>
</dbReference>
<name>A0AAV5MBG4_9ROSI</name>
<dbReference type="InterPro" id="IPR032675">
    <property type="entry name" value="LRR_dom_sf"/>
</dbReference>
<dbReference type="PROSITE" id="PS50082">
    <property type="entry name" value="WD_REPEATS_2"/>
    <property type="match status" value="9"/>
</dbReference>
<evidence type="ECO:0000256" key="4">
    <source>
        <dbReference type="ARBA" id="ARBA00022741"/>
    </source>
</evidence>
<dbReference type="Proteomes" id="UP001054252">
    <property type="component" value="Unassembled WGS sequence"/>
</dbReference>
<dbReference type="GO" id="GO:0006952">
    <property type="term" value="P:defense response"/>
    <property type="evidence" value="ECO:0007669"/>
    <property type="project" value="UniProtKB-KW"/>
</dbReference>
<keyword evidence="3" id="KW-0677">Repeat</keyword>
<evidence type="ECO:0000256" key="8">
    <source>
        <dbReference type="PROSITE-ProRule" id="PRU00221"/>
    </source>
</evidence>
<feature type="repeat" description="WD" evidence="8">
    <location>
        <begin position="1895"/>
        <end position="1935"/>
    </location>
</feature>
<feature type="repeat" description="WD" evidence="8">
    <location>
        <begin position="1553"/>
        <end position="1593"/>
    </location>
</feature>
<accession>A0AAV5MBG4</accession>
<dbReference type="GO" id="GO:0043531">
    <property type="term" value="F:ADP binding"/>
    <property type="evidence" value="ECO:0007669"/>
    <property type="project" value="InterPro"/>
</dbReference>
<dbReference type="FunFam" id="3.40.50.300:FF:001091">
    <property type="entry name" value="Probable disease resistance protein At1g61300"/>
    <property type="match status" value="1"/>
</dbReference>
<evidence type="ECO:0000256" key="7">
    <source>
        <dbReference type="ARBA" id="ARBA00038229"/>
    </source>
</evidence>
<protein>
    <recommendedName>
        <fullName evidence="17">Origin recognition complex-associated protein</fullName>
    </recommendedName>
</protein>
<dbReference type="InterPro" id="IPR020472">
    <property type="entry name" value="WD40_PAC1"/>
</dbReference>
<dbReference type="InterPro" id="IPR007148">
    <property type="entry name" value="SSU_processome_Utp12"/>
</dbReference>
<dbReference type="InterPro" id="IPR036388">
    <property type="entry name" value="WH-like_DNA-bd_sf"/>
</dbReference>
<dbReference type="InterPro" id="IPR058922">
    <property type="entry name" value="WHD_DRP"/>
</dbReference>
<evidence type="ECO:0000256" key="9">
    <source>
        <dbReference type="SAM" id="MobiDB-lite"/>
    </source>
</evidence>
<dbReference type="SUPFAM" id="SSF50998">
    <property type="entry name" value="Quinoprotein alcohol dehydrogenase-like"/>
    <property type="match status" value="1"/>
</dbReference>
<feature type="repeat" description="WD" evidence="8">
    <location>
        <begin position="2155"/>
        <end position="2187"/>
    </location>
</feature>
<dbReference type="PRINTS" id="PR00364">
    <property type="entry name" value="DISEASERSIST"/>
</dbReference>
<dbReference type="InterPro" id="IPR036322">
    <property type="entry name" value="WD40_repeat_dom_sf"/>
</dbReference>
<dbReference type="Gene3D" id="1.10.10.10">
    <property type="entry name" value="Winged helix-like DNA-binding domain superfamily/Winged helix DNA-binding domain"/>
    <property type="match status" value="1"/>
</dbReference>
<dbReference type="InterPro" id="IPR027417">
    <property type="entry name" value="P-loop_NTPase"/>
</dbReference>
<keyword evidence="16" id="KW-1185">Reference proteome</keyword>
<proteinExistence type="inferred from homology"/>
<feature type="domain" description="Small-subunit processome Utp12" evidence="11">
    <location>
        <begin position="2289"/>
        <end position="2391"/>
    </location>
</feature>
<reference evidence="15 16" key="1">
    <citation type="journal article" date="2021" name="Commun. Biol.">
        <title>The genome of Shorea leprosula (Dipterocarpaceae) highlights the ecological relevance of drought in aseasonal tropical rainforests.</title>
        <authorList>
            <person name="Ng K.K.S."/>
            <person name="Kobayashi M.J."/>
            <person name="Fawcett J.A."/>
            <person name="Hatakeyama M."/>
            <person name="Paape T."/>
            <person name="Ng C.H."/>
            <person name="Ang C.C."/>
            <person name="Tnah L.H."/>
            <person name="Lee C.T."/>
            <person name="Nishiyama T."/>
            <person name="Sese J."/>
            <person name="O'Brien M.J."/>
            <person name="Copetti D."/>
            <person name="Mohd Noor M.I."/>
            <person name="Ong R.C."/>
            <person name="Putra M."/>
            <person name="Sireger I.Z."/>
            <person name="Indrioko S."/>
            <person name="Kosugi Y."/>
            <person name="Izuno A."/>
            <person name="Isagi Y."/>
            <person name="Lee S.L."/>
            <person name="Shimizu K.K."/>
        </authorList>
    </citation>
    <scope>NUCLEOTIDE SEQUENCE [LARGE SCALE GENOMIC DNA]</scope>
    <source>
        <strain evidence="15">214</strain>
    </source>
</reference>
<dbReference type="PROSITE" id="PS50294">
    <property type="entry name" value="WD_REPEATS_REGION"/>
    <property type="match status" value="8"/>
</dbReference>
<dbReference type="GO" id="GO:0030515">
    <property type="term" value="F:snoRNA binding"/>
    <property type="evidence" value="ECO:0007669"/>
    <property type="project" value="TreeGrafter"/>
</dbReference>
<keyword evidence="6" id="KW-0539">Nucleus</keyword>
<dbReference type="InterPro" id="IPR051570">
    <property type="entry name" value="TBC1_cilium_biogenesis"/>
</dbReference>
<dbReference type="FunFam" id="2.130.10.10:FF:001298">
    <property type="entry name" value="WD repeat-containing protein 3 isoform A"/>
    <property type="match status" value="1"/>
</dbReference>
<evidence type="ECO:0000259" key="13">
    <source>
        <dbReference type="Pfam" id="PF23559"/>
    </source>
</evidence>
<feature type="domain" description="Disease resistance N-terminal" evidence="12">
    <location>
        <begin position="15"/>
        <end position="97"/>
    </location>
</feature>
<dbReference type="FunFam" id="1.10.10.10:FF:000322">
    <property type="entry name" value="Probable disease resistance protein At1g63360"/>
    <property type="match status" value="1"/>
</dbReference>
<dbReference type="PANTHER" id="PTHR19853:SF0">
    <property type="entry name" value="WD REPEAT-CONTAINING PROTEIN 3"/>
    <property type="match status" value="1"/>
</dbReference>
<feature type="domain" description="NB-ARC" evidence="10">
    <location>
        <begin position="184"/>
        <end position="356"/>
    </location>
</feature>
<keyword evidence="5" id="KW-0611">Plant defense</keyword>
<dbReference type="InterPro" id="IPR015943">
    <property type="entry name" value="WD40/YVTN_repeat-like_dom_sf"/>
</dbReference>
<evidence type="ECO:0000256" key="2">
    <source>
        <dbReference type="ARBA" id="ARBA00022574"/>
    </source>
</evidence>
<dbReference type="InterPro" id="IPR002182">
    <property type="entry name" value="NB-ARC"/>
</dbReference>
<evidence type="ECO:0000313" key="15">
    <source>
        <dbReference type="EMBL" id="GKV46344.1"/>
    </source>
</evidence>
<evidence type="ECO:0000259" key="11">
    <source>
        <dbReference type="Pfam" id="PF04003"/>
    </source>
</evidence>
<feature type="compositionally biased region" description="Basic and acidic residues" evidence="9">
    <location>
        <begin position="2417"/>
        <end position="2427"/>
    </location>
</feature>